<keyword evidence="1" id="KW-0472">Membrane</keyword>
<keyword evidence="1" id="KW-1133">Transmembrane helix</keyword>
<feature type="transmembrane region" description="Helical" evidence="1">
    <location>
        <begin position="30"/>
        <end position="58"/>
    </location>
</feature>
<organism evidence="2 3">
    <name type="scientific">Trichostrongylus colubriformis</name>
    <name type="common">Black scour worm</name>
    <dbReference type="NCBI Taxonomy" id="6319"/>
    <lineage>
        <taxon>Eukaryota</taxon>
        <taxon>Metazoa</taxon>
        <taxon>Ecdysozoa</taxon>
        <taxon>Nematoda</taxon>
        <taxon>Chromadorea</taxon>
        <taxon>Rhabditida</taxon>
        <taxon>Rhabditina</taxon>
        <taxon>Rhabditomorpha</taxon>
        <taxon>Strongyloidea</taxon>
        <taxon>Trichostrongylidae</taxon>
        <taxon>Trichostrongylus</taxon>
    </lineage>
</organism>
<proteinExistence type="predicted"/>
<accession>A0AAN8FEB6</accession>
<sequence>MAECRSQLRDYQSAVPFLEIAEYSSFTKGYIAVGILLSFGVVLVFHLKIAIGVTLLHFEFLHISQCQRLSPTCIAYGATVHSSFVHLPCIRCLYILLSSIVYLTTITIIYGQNLICH</sequence>
<dbReference type="Proteomes" id="UP001331761">
    <property type="component" value="Unassembled WGS sequence"/>
</dbReference>
<name>A0AAN8FEB6_TRICO</name>
<dbReference type="EMBL" id="WIXE01014010">
    <property type="protein sequence ID" value="KAK5974634.1"/>
    <property type="molecule type" value="Genomic_DNA"/>
</dbReference>
<evidence type="ECO:0000313" key="3">
    <source>
        <dbReference type="Proteomes" id="UP001331761"/>
    </source>
</evidence>
<keyword evidence="3" id="KW-1185">Reference proteome</keyword>
<evidence type="ECO:0000313" key="2">
    <source>
        <dbReference type="EMBL" id="KAK5974634.1"/>
    </source>
</evidence>
<reference evidence="2 3" key="1">
    <citation type="submission" date="2019-10" db="EMBL/GenBank/DDBJ databases">
        <title>Assembly and Annotation for the nematode Trichostrongylus colubriformis.</title>
        <authorList>
            <person name="Martin J."/>
        </authorList>
    </citation>
    <scope>NUCLEOTIDE SEQUENCE [LARGE SCALE GENOMIC DNA]</scope>
    <source>
        <strain evidence="2">G859</strain>
        <tissue evidence="2">Whole worm</tissue>
    </source>
</reference>
<feature type="transmembrane region" description="Helical" evidence="1">
    <location>
        <begin position="92"/>
        <end position="111"/>
    </location>
</feature>
<dbReference type="AlphaFoldDB" id="A0AAN8FEB6"/>
<evidence type="ECO:0000256" key="1">
    <source>
        <dbReference type="SAM" id="Phobius"/>
    </source>
</evidence>
<protein>
    <submittedName>
        <fullName evidence="2">Uncharacterized protein</fullName>
    </submittedName>
</protein>
<gene>
    <name evidence="2" type="ORF">GCK32_013010</name>
</gene>
<comment type="caution">
    <text evidence="2">The sequence shown here is derived from an EMBL/GenBank/DDBJ whole genome shotgun (WGS) entry which is preliminary data.</text>
</comment>
<keyword evidence="1" id="KW-0812">Transmembrane</keyword>